<evidence type="ECO:0000313" key="2">
    <source>
        <dbReference type="Proteomes" id="UP001580430"/>
    </source>
</evidence>
<dbReference type="Proteomes" id="UP001580430">
    <property type="component" value="Unassembled WGS sequence"/>
</dbReference>
<name>A0ABV5CCD1_9BACL</name>
<dbReference type="RefSeq" id="WP_375522977.1">
    <property type="nucleotide sequence ID" value="NZ_JBHIRY010000055.1"/>
</dbReference>
<gene>
    <name evidence="1" type="ORF">ACE5LO_26825</name>
</gene>
<evidence type="ECO:0000313" key="1">
    <source>
        <dbReference type="EMBL" id="MFB5763977.1"/>
    </source>
</evidence>
<feature type="non-terminal residue" evidence="1">
    <location>
        <position position="70"/>
    </location>
</feature>
<organism evidence="1 2">
    <name type="scientific">Paenibacillus medicaginis</name>
    <dbReference type="NCBI Taxonomy" id="1470560"/>
    <lineage>
        <taxon>Bacteria</taxon>
        <taxon>Bacillati</taxon>
        <taxon>Bacillota</taxon>
        <taxon>Bacilli</taxon>
        <taxon>Bacillales</taxon>
        <taxon>Paenibacillaceae</taxon>
        <taxon>Paenibacillus</taxon>
    </lineage>
</organism>
<protein>
    <submittedName>
        <fullName evidence="1">Uncharacterized protein</fullName>
    </submittedName>
</protein>
<keyword evidence="2" id="KW-1185">Reference proteome</keyword>
<dbReference type="EMBL" id="JBHIRY010000055">
    <property type="protein sequence ID" value="MFB5763977.1"/>
    <property type="molecule type" value="Genomic_DNA"/>
</dbReference>
<accession>A0ABV5CCD1</accession>
<comment type="caution">
    <text evidence="1">The sequence shown here is derived from an EMBL/GenBank/DDBJ whole genome shotgun (WGS) entry which is preliminary data.</text>
</comment>
<proteinExistence type="predicted"/>
<sequence length="70" mass="8092">MFDKQLDRAGPADQSVLPKCSALKKLKVELVFKKQILNVVFLNNQKKSRVSGLFRRPGGRLPRSIRRAWR</sequence>
<reference evidence="1 2" key="1">
    <citation type="submission" date="2024-09" db="EMBL/GenBank/DDBJ databases">
        <title>Paenibacillus zeirhizospherea sp. nov., isolated from surface of the maize (Zea mays) roots in a horticulture field, Hungary.</title>
        <authorList>
            <person name="Marton D."/>
            <person name="Farkas M."/>
            <person name="Bedics A."/>
            <person name="Toth E."/>
            <person name="Tancsics A."/>
            <person name="Boka K."/>
            <person name="Marati G."/>
            <person name="Kriszt B."/>
            <person name="Cserhati M."/>
        </authorList>
    </citation>
    <scope>NUCLEOTIDE SEQUENCE [LARGE SCALE GENOMIC DNA]</scope>
    <source>
        <strain evidence="1 2">JCM 18446</strain>
    </source>
</reference>